<dbReference type="SMART" id="SM00829">
    <property type="entry name" value="PKS_ER"/>
    <property type="match status" value="1"/>
</dbReference>
<accession>A0A9E5MI49</accession>
<dbReference type="SUPFAM" id="SSF51735">
    <property type="entry name" value="NAD(P)-binding Rossmann-fold domains"/>
    <property type="match status" value="1"/>
</dbReference>
<gene>
    <name evidence="3" type="ORF">G8770_14945</name>
</gene>
<dbReference type="InterPro" id="IPR041694">
    <property type="entry name" value="ADH_N_2"/>
</dbReference>
<comment type="caution">
    <text evidence="3">The sequence shown here is derived from an EMBL/GenBank/DDBJ whole genome shotgun (WGS) entry which is preliminary data.</text>
</comment>
<dbReference type="Gene3D" id="3.90.180.10">
    <property type="entry name" value="Medium-chain alcohol dehydrogenases, catalytic domain"/>
    <property type="match status" value="1"/>
</dbReference>
<dbReference type="Proteomes" id="UP000787472">
    <property type="component" value="Unassembled WGS sequence"/>
</dbReference>
<dbReference type="AlphaFoldDB" id="A0A9E5MI49"/>
<dbReference type="InterPro" id="IPR036291">
    <property type="entry name" value="NAD(P)-bd_dom_sf"/>
</dbReference>
<sequence>MENLMNRQWVLNKRPLKAVEEDTFSLRSKSLDPLKDGEFRIEVQYLSVDPAQRGWLNDVPSYVPPVQIGEVMRASGVGKVIESRHPDFVCGDAVEGGLGWQEYATCNGAEVFPVRKITSNHPLSYSLHVFGLTGLTAYFGMLRVGEVKAGDVVVISGAAGATGSIAGQLAKLQGAEVIGIAGGREKCDWLIDTLGFDAAIDYKQESVSERLAELCGNRIDLFFDNVGGPILDEVLLNLKQGGRIVICGGISSGYGVGDLPPGPKNYMQLVIRRASMKGFLVLDFDSEFPQAQQQLMNLVDEGSLKVCEALAEGIEACPTALRGLFTGNNLGKQLIQIRHPSSTIMS</sequence>
<dbReference type="Gene3D" id="3.40.50.720">
    <property type="entry name" value="NAD(P)-binding Rossmann-like Domain"/>
    <property type="match status" value="1"/>
</dbReference>
<dbReference type="InterPro" id="IPR013149">
    <property type="entry name" value="ADH-like_C"/>
</dbReference>
<dbReference type="InterPro" id="IPR020843">
    <property type="entry name" value="ER"/>
</dbReference>
<dbReference type="Pfam" id="PF00107">
    <property type="entry name" value="ADH_zinc_N"/>
    <property type="match status" value="1"/>
</dbReference>
<name>A0A9E5MI49_9GAMM</name>
<dbReference type="SUPFAM" id="SSF50129">
    <property type="entry name" value="GroES-like"/>
    <property type="match status" value="1"/>
</dbReference>
<keyword evidence="1" id="KW-0560">Oxidoreductase</keyword>
<dbReference type="Pfam" id="PF16884">
    <property type="entry name" value="ADH_N_2"/>
    <property type="match status" value="1"/>
</dbReference>
<protein>
    <submittedName>
        <fullName evidence="3">NADP-dependent oxidoreductase</fullName>
    </submittedName>
</protein>
<keyword evidence="4" id="KW-1185">Reference proteome</keyword>
<organism evidence="3 4">
    <name type="scientific">Pseudomaricurvus hydrocarbonicus</name>
    <dbReference type="NCBI Taxonomy" id="1470433"/>
    <lineage>
        <taxon>Bacteria</taxon>
        <taxon>Pseudomonadati</taxon>
        <taxon>Pseudomonadota</taxon>
        <taxon>Gammaproteobacteria</taxon>
        <taxon>Cellvibrionales</taxon>
        <taxon>Cellvibrionaceae</taxon>
        <taxon>Pseudomaricurvus</taxon>
    </lineage>
</organism>
<dbReference type="EMBL" id="JAAONZ010000012">
    <property type="protein sequence ID" value="NHO66846.1"/>
    <property type="molecule type" value="Genomic_DNA"/>
</dbReference>
<dbReference type="InterPro" id="IPR011032">
    <property type="entry name" value="GroES-like_sf"/>
</dbReference>
<evidence type="ECO:0000313" key="4">
    <source>
        <dbReference type="Proteomes" id="UP000787472"/>
    </source>
</evidence>
<dbReference type="GO" id="GO:0016628">
    <property type="term" value="F:oxidoreductase activity, acting on the CH-CH group of donors, NAD or NADP as acceptor"/>
    <property type="evidence" value="ECO:0007669"/>
    <property type="project" value="InterPro"/>
</dbReference>
<dbReference type="PANTHER" id="PTHR43205">
    <property type="entry name" value="PROSTAGLANDIN REDUCTASE"/>
    <property type="match status" value="1"/>
</dbReference>
<dbReference type="CDD" id="cd05288">
    <property type="entry name" value="PGDH"/>
    <property type="match status" value="1"/>
</dbReference>
<evidence type="ECO:0000256" key="1">
    <source>
        <dbReference type="ARBA" id="ARBA00023002"/>
    </source>
</evidence>
<dbReference type="PANTHER" id="PTHR43205:SF42">
    <property type="entry name" value="ALCOHOL DEHYDROGENASE, ZINC-CONTAINING (AFU_ORTHOLOGUE AFUA_7G04530)"/>
    <property type="match status" value="1"/>
</dbReference>
<reference evidence="3" key="1">
    <citation type="submission" date="2020-03" db="EMBL/GenBank/DDBJ databases">
        <authorList>
            <person name="Guo F."/>
        </authorList>
    </citation>
    <scope>NUCLEOTIDE SEQUENCE</scope>
    <source>
        <strain evidence="3">JCM 30134</strain>
    </source>
</reference>
<evidence type="ECO:0000259" key="2">
    <source>
        <dbReference type="SMART" id="SM00829"/>
    </source>
</evidence>
<dbReference type="InterPro" id="IPR045010">
    <property type="entry name" value="MDR_fam"/>
</dbReference>
<proteinExistence type="predicted"/>
<evidence type="ECO:0000313" key="3">
    <source>
        <dbReference type="EMBL" id="NHO66846.1"/>
    </source>
</evidence>
<feature type="domain" description="Enoyl reductase (ER)" evidence="2">
    <location>
        <begin position="20"/>
        <end position="335"/>
    </location>
</feature>
<dbReference type="FunFam" id="3.40.50.720:FF:000121">
    <property type="entry name" value="Prostaglandin reductase 2"/>
    <property type="match status" value="1"/>
</dbReference>